<keyword evidence="3" id="KW-0677">Repeat</keyword>
<evidence type="ECO:0000256" key="4">
    <source>
        <dbReference type="ARBA" id="ARBA00022989"/>
    </source>
</evidence>
<feature type="transmembrane region" description="Helical" evidence="7">
    <location>
        <begin position="1138"/>
        <end position="1156"/>
    </location>
</feature>
<dbReference type="PANTHER" id="PTHR10582:SF2">
    <property type="entry name" value="INACTIVE"/>
    <property type="match status" value="1"/>
</dbReference>
<dbReference type="Pfam" id="PF00520">
    <property type="entry name" value="Ion_trans"/>
    <property type="match status" value="1"/>
</dbReference>
<dbReference type="InterPro" id="IPR015943">
    <property type="entry name" value="WD40/YVTN_repeat-like_dom_sf"/>
</dbReference>
<dbReference type="GO" id="GO:0005886">
    <property type="term" value="C:plasma membrane"/>
    <property type="evidence" value="ECO:0007669"/>
    <property type="project" value="TreeGrafter"/>
</dbReference>
<keyword evidence="2 7" id="KW-0812">Transmembrane</keyword>
<feature type="transmembrane region" description="Helical" evidence="7">
    <location>
        <begin position="1096"/>
        <end position="1118"/>
    </location>
</feature>
<reference evidence="9" key="1">
    <citation type="journal article" date="2020" name="Fungal Divers.">
        <title>Resolving the Mortierellaceae phylogeny through synthesis of multi-gene phylogenetics and phylogenomics.</title>
        <authorList>
            <person name="Vandepol N."/>
            <person name="Liber J."/>
            <person name="Desiro A."/>
            <person name="Na H."/>
            <person name="Kennedy M."/>
            <person name="Barry K."/>
            <person name="Grigoriev I.V."/>
            <person name="Miller A.N."/>
            <person name="O'Donnell K."/>
            <person name="Stajich J.E."/>
            <person name="Bonito G."/>
        </authorList>
    </citation>
    <scope>NUCLEOTIDE SEQUENCE</scope>
    <source>
        <strain evidence="9">NRRL 6426</strain>
    </source>
</reference>
<accession>A0A9P5RZT2</accession>
<dbReference type="GO" id="GO:0005216">
    <property type="term" value="F:monoatomic ion channel activity"/>
    <property type="evidence" value="ECO:0007669"/>
    <property type="project" value="InterPro"/>
</dbReference>
<feature type="domain" description="Ion transport" evidence="8">
    <location>
        <begin position="1039"/>
        <end position="1273"/>
    </location>
</feature>
<feature type="compositionally biased region" description="Acidic residues" evidence="6">
    <location>
        <begin position="1362"/>
        <end position="1387"/>
    </location>
</feature>
<comment type="subcellular location">
    <subcellularLocation>
        <location evidence="1">Membrane</location>
        <topology evidence="1">Multi-pass membrane protein</topology>
    </subcellularLocation>
</comment>
<evidence type="ECO:0000256" key="7">
    <source>
        <dbReference type="SAM" id="Phobius"/>
    </source>
</evidence>
<evidence type="ECO:0000256" key="6">
    <source>
        <dbReference type="SAM" id="MobiDB-lite"/>
    </source>
</evidence>
<dbReference type="GO" id="GO:0098703">
    <property type="term" value="P:calcium ion import across plasma membrane"/>
    <property type="evidence" value="ECO:0007669"/>
    <property type="project" value="TreeGrafter"/>
</dbReference>
<dbReference type="Gene3D" id="2.130.10.10">
    <property type="entry name" value="YVTN repeat-like/Quinoprotein amine dehydrogenase"/>
    <property type="match status" value="1"/>
</dbReference>
<feature type="compositionally biased region" description="Basic and acidic residues" evidence="6">
    <location>
        <begin position="1433"/>
        <end position="1444"/>
    </location>
</feature>
<feature type="transmembrane region" description="Helical" evidence="7">
    <location>
        <begin position="1064"/>
        <end position="1084"/>
    </location>
</feature>
<keyword evidence="4 7" id="KW-1133">Transmembrane helix</keyword>
<dbReference type="EMBL" id="JAAAUQ010000301">
    <property type="protein sequence ID" value="KAF9151698.1"/>
    <property type="molecule type" value="Genomic_DNA"/>
</dbReference>
<dbReference type="OrthoDB" id="2433234at2759"/>
<evidence type="ECO:0000256" key="3">
    <source>
        <dbReference type="ARBA" id="ARBA00022737"/>
    </source>
</evidence>
<evidence type="ECO:0000259" key="8">
    <source>
        <dbReference type="Pfam" id="PF00520"/>
    </source>
</evidence>
<dbReference type="InterPro" id="IPR005821">
    <property type="entry name" value="Ion_trans_dom"/>
</dbReference>
<evidence type="ECO:0000313" key="9">
    <source>
        <dbReference type="EMBL" id="KAF9151698.1"/>
    </source>
</evidence>
<protein>
    <recommendedName>
        <fullName evidence="8">Ion transport domain-containing protein</fullName>
    </recommendedName>
</protein>
<keyword evidence="10" id="KW-1185">Reference proteome</keyword>
<sequence>MELSQWRADMTRPEHTTHVARRWYMRPTEDNPFETIGHNIPQEPSLVESGTLWGSALTFEGIEIGWYWIVVCVSLKNLDYSKVFTMNFDVQRKSAGQDEWLMTDNSCETTLRTEELGAIYDYVRLRIHRQLYIDDIDDSCRLGINLANTDDNDNAGSIEVHYIELGASAFDSPSGVKDHVIYGDGVPDYFISVGADEPSRTKAVTISACEISDTKNHAATLHFTPGEGHINLWDLRTPDNYVAGNKKSRPITRPIGRVSFRVSPFLTAPEVLKEYMAMIAISSTGSQIVVGSERETAHGIPFQVFQMPPSKELLDKANIYPPATLTRVPSICPDLASYYGVGVFHRIDPTNTDEKDERFIIYNGITLEVYDTESWCRIYRLELGYQRGEEFTLCITQSLRGRYFCWNGFKGVISIWDIETGRIASNIYVEEDRAATYAVLSPDESKVAISVKGTVQVFDTVTGIKMGSYFEGLDRDNIFGIIFEQDHFLTTNRSLSNTNDVFMPNMRSVVRVRDMVVVEDYYVHEEFRGSVANFLSLGNILYPPSEEYSCGITNDCLMLDRPFDIFYVDSVRTFVNSEDIAFTAYSSQKYVAGEVTHTLQVGIGASYEEMTNTMTLILGKSLEHRIFWVRETSQLFVVNEGFLFTWSLSNVFTNVATLDRVVKFLDHDPDHAKHQCITDILNVKMCEHACQYTIEIKPTYWIVNNGFSTIRPPAGTPNNILTFPKSAADTFHTTQDYRNDMGILGLIQLYRFGDSDFKDEIIRFLKNRIRPSRENPLSCLVTLCRAWNADDRLALEQIVTELLPPKYITWIPDPHEDKSTEPLAILLEIAQTRPRVFGVAKAVMKYLVSHANRSKNLAFLSPLFGSMHEVMELYPEEALECMGRIAFIPVKNRAYIIDNHTLALPPRPRLRFWEPRTKPLIKTNEPIMQFNFTGEKADSSNDGFTRPVFMASFDALWYYKDQQQAELKKDGFEAASNTATTTWWKTLYHMFRLKCHIKLPAVVECYDFNLEFFDNPAIAALVAYKWNTIGYSYWLFRFLFQCVFYGLVVTAALMQVYYPHPSQLVGLFIVIIVVACIFLWLELLQAVHSWSRYSGSTYNGLDVVAFGLPLVASAIQLHSIFKGDTLISEGDIKGHTRFISASVLAVFMHMLFELRIHKQVCKYVMIIQQMVIEIRGFFIIFAGGLLAFTIATQHLLRACPVDDCKRDPTDFPEHFFYALSATYFFMGGRYDPVSPLFDKEDLGFHLMMIVYFFFTVIVMLNVLIALINVAFTKGDDGWRLAWIESRLRYIESAENMSHHIPGFRQTHDWFPKQIYFSATPQQVRDYQEKYHPGGENMSGGDGEDDGDEVDPIFDNVPRPKEEEEQQQSEEEQTEEQTGEDDAAEPAEGEGANGDSEQGETEAEEEGEGEANAEGEDEGQKDQEQTTATTTDETATKDSKDKAIEHNSSLDLRTQVSELQRQLTLQQEQSQKQFDELKELLLRATTTKSKK</sequence>
<dbReference type="Proteomes" id="UP000748756">
    <property type="component" value="Unassembled WGS sequence"/>
</dbReference>
<name>A0A9P5RZT2_9FUNG</name>
<evidence type="ECO:0000256" key="5">
    <source>
        <dbReference type="ARBA" id="ARBA00023136"/>
    </source>
</evidence>
<gene>
    <name evidence="9" type="ORF">BG015_006353</name>
</gene>
<dbReference type="SUPFAM" id="SSF82171">
    <property type="entry name" value="DPP6 N-terminal domain-like"/>
    <property type="match status" value="1"/>
</dbReference>
<organism evidence="9 10">
    <name type="scientific">Linnemannia schmuckeri</name>
    <dbReference type="NCBI Taxonomy" id="64567"/>
    <lineage>
        <taxon>Eukaryota</taxon>
        <taxon>Fungi</taxon>
        <taxon>Fungi incertae sedis</taxon>
        <taxon>Mucoromycota</taxon>
        <taxon>Mortierellomycotina</taxon>
        <taxon>Mortierellomycetes</taxon>
        <taxon>Mortierellales</taxon>
        <taxon>Mortierellaceae</taxon>
        <taxon>Linnemannia</taxon>
    </lineage>
</organism>
<dbReference type="InterPro" id="IPR024862">
    <property type="entry name" value="TRPV"/>
</dbReference>
<feature type="compositionally biased region" description="Acidic residues" evidence="6">
    <location>
        <begin position="1341"/>
        <end position="1351"/>
    </location>
</feature>
<evidence type="ECO:0000313" key="10">
    <source>
        <dbReference type="Proteomes" id="UP000748756"/>
    </source>
</evidence>
<feature type="transmembrane region" description="Helical" evidence="7">
    <location>
        <begin position="1244"/>
        <end position="1271"/>
    </location>
</feature>
<feature type="transmembrane region" description="Helical" evidence="7">
    <location>
        <begin position="1034"/>
        <end position="1058"/>
    </location>
</feature>
<evidence type="ECO:0000256" key="2">
    <source>
        <dbReference type="ARBA" id="ARBA00022692"/>
    </source>
</evidence>
<feature type="compositionally biased region" description="Acidic residues" evidence="6">
    <location>
        <begin position="1396"/>
        <end position="1416"/>
    </location>
</feature>
<comment type="caution">
    <text evidence="9">The sequence shown here is derived from an EMBL/GenBank/DDBJ whole genome shotgun (WGS) entry which is preliminary data.</text>
</comment>
<proteinExistence type="predicted"/>
<evidence type="ECO:0000256" key="1">
    <source>
        <dbReference type="ARBA" id="ARBA00004141"/>
    </source>
</evidence>
<dbReference type="PANTHER" id="PTHR10582">
    <property type="entry name" value="TRANSIENT RECEPTOR POTENTIAL ION CHANNEL PROTEIN"/>
    <property type="match status" value="1"/>
</dbReference>
<feature type="region of interest" description="Disordered" evidence="6">
    <location>
        <begin position="1329"/>
        <end position="1452"/>
    </location>
</feature>
<feature type="transmembrane region" description="Helical" evidence="7">
    <location>
        <begin position="1177"/>
        <end position="1196"/>
    </location>
</feature>
<keyword evidence="5 7" id="KW-0472">Membrane</keyword>